<evidence type="ECO:0000313" key="2">
    <source>
        <dbReference type="Proteomes" id="UP001353858"/>
    </source>
</evidence>
<name>A0AAN7SQJ0_9COLE</name>
<sequence>MELLSKLSLNIFKKLRYDVRQEFVNKNYQENVIQVPLNTLETVELLHWEISTTSTELVNLPPVQCDTGKGGCDDKLPECEIENEIKRPPCPPKPPNTRVCPKDLLIKKKKNIKPNEKT</sequence>
<organism evidence="1 2">
    <name type="scientific">Aquatica leii</name>
    <dbReference type="NCBI Taxonomy" id="1421715"/>
    <lineage>
        <taxon>Eukaryota</taxon>
        <taxon>Metazoa</taxon>
        <taxon>Ecdysozoa</taxon>
        <taxon>Arthropoda</taxon>
        <taxon>Hexapoda</taxon>
        <taxon>Insecta</taxon>
        <taxon>Pterygota</taxon>
        <taxon>Neoptera</taxon>
        <taxon>Endopterygota</taxon>
        <taxon>Coleoptera</taxon>
        <taxon>Polyphaga</taxon>
        <taxon>Elateriformia</taxon>
        <taxon>Elateroidea</taxon>
        <taxon>Lampyridae</taxon>
        <taxon>Luciolinae</taxon>
        <taxon>Aquatica</taxon>
    </lineage>
</organism>
<accession>A0AAN7SQJ0</accession>
<dbReference type="EMBL" id="JARPUR010000004">
    <property type="protein sequence ID" value="KAK4878370.1"/>
    <property type="molecule type" value="Genomic_DNA"/>
</dbReference>
<comment type="caution">
    <text evidence="1">The sequence shown here is derived from an EMBL/GenBank/DDBJ whole genome shotgun (WGS) entry which is preliminary data.</text>
</comment>
<keyword evidence="2" id="KW-1185">Reference proteome</keyword>
<dbReference type="AlphaFoldDB" id="A0AAN7SQJ0"/>
<proteinExistence type="predicted"/>
<evidence type="ECO:0000313" key="1">
    <source>
        <dbReference type="EMBL" id="KAK4878370.1"/>
    </source>
</evidence>
<reference evidence="2" key="1">
    <citation type="submission" date="2023-01" db="EMBL/GenBank/DDBJ databases">
        <title>Key to firefly adult light organ development and bioluminescence: homeobox transcription factors regulate luciferase expression and transportation to peroxisome.</title>
        <authorList>
            <person name="Fu X."/>
        </authorList>
    </citation>
    <scope>NUCLEOTIDE SEQUENCE [LARGE SCALE GENOMIC DNA]</scope>
</reference>
<protein>
    <submittedName>
        <fullName evidence="1">Uncharacterized protein</fullName>
    </submittedName>
</protein>
<dbReference type="Proteomes" id="UP001353858">
    <property type="component" value="Unassembled WGS sequence"/>
</dbReference>
<gene>
    <name evidence="1" type="ORF">RN001_010876</name>
</gene>